<dbReference type="InterPro" id="IPR050695">
    <property type="entry name" value="N-acetylmuramoyl_amidase_3"/>
</dbReference>
<feature type="signal peptide" evidence="2">
    <location>
        <begin position="1"/>
        <end position="28"/>
    </location>
</feature>
<keyword evidence="1 4" id="KW-0378">Hydrolase</keyword>
<protein>
    <submittedName>
        <fullName evidence="4">N-acetylmuramoyl-L-alanine amidase</fullName>
        <ecNumber evidence="4">3.5.1.28</ecNumber>
    </submittedName>
</protein>
<dbReference type="CDD" id="cd02696">
    <property type="entry name" value="MurNAc-LAA"/>
    <property type="match status" value="1"/>
</dbReference>
<dbReference type="SMART" id="SM00646">
    <property type="entry name" value="Ami_3"/>
    <property type="match status" value="1"/>
</dbReference>
<dbReference type="Pfam" id="PF01520">
    <property type="entry name" value="Amidase_3"/>
    <property type="match status" value="1"/>
</dbReference>
<dbReference type="PANTHER" id="PTHR30404">
    <property type="entry name" value="N-ACETYLMURAMOYL-L-ALANINE AMIDASE"/>
    <property type="match status" value="1"/>
</dbReference>
<reference evidence="4 5" key="1">
    <citation type="submission" date="2023-04" db="EMBL/GenBank/DDBJ databases">
        <title>Genome Sequence of Selenomonas sputigena ATCC 33150.</title>
        <authorList>
            <person name="Miller D.P."/>
            <person name="Anvari S."/>
            <person name="Polson S.W."/>
            <person name="Macdonald M."/>
            <person name="Mcdowell J.V."/>
        </authorList>
    </citation>
    <scope>NUCLEOTIDE SEQUENCE [LARGE SCALE GENOMIC DNA]</scope>
    <source>
        <strain evidence="4 5">ATCC 33150</strain>
    </source>
</reference>
<dbReference type="Proteomes" id="UP001559623">
    <property type="component" value="Unassembled WGS sequence"/>
</dbReference>
<proteinExistence type="predicted"/>
<evidence type="ECO:0000313" key="5">
    <source>
        <dbReference type="Proteomes" id="UP001559623"/>
    </source>
</evidence>
<sequence length="358" mass="38897">MSFLFKKFFLFTGFLLLAAMLFAPAAFAADGRMHELNYFHTDVLEENGRDVLRIEIGMNRTDLAYTVQKNEAKPKQLIIDMQNSLLGSVRPDATLDGSLGRYLTIRETGRHQLRVMVAFASEVEEQNYKVYTLPADRQANKPYRLVIDVMTPVEAPMPKIPSGGAEGVAGQVIVLDPGHGGSDSGAVGPNGVREKDIALQVAQKVRAILEGAGARVVMTRTTDRDVYGPNASAGEELQARSDVANRLPDASVFLSIHCNAFGSPTANGTETYSAPGSYQGRRLAGLLQEELVSAGGLVNRGAKEANLYVLTHTNMPAALVELAFISNYREEELLTSDDFQNKMAHAIAKGLSRFFGSK</sequence>
<evidence type="ECO:0000256" key="2">
    <source>
        <dbReference type="SAM" id="SignalP"/>
    </source>
</evidence>
<accession>A0ABV3X2U7</accession>
<evidence type="ECO:0000259" key="3">
    <source>
        <dbReference type="SMART" id="SM00646"/>
    </source>
</evidence>
<evidence type="ECO:0000256" key="1">
    <source>
        <dbReference type="ARBA" id="ARBA00022801"/>
    </source>
</evidence>
<dbReference type="PANTHER" id="PTHR30404:SF0">
    <property type="entry name" value="N-ACETYLMURAMOYL-L-ALANINE AMIDASE AMIC"/>
    <property type="match status" value="1"/>
</dbReference>
<comment type="caution">
    <text evidence="4">The sequence shown here is derived from an EMBL/GenBank/DDBJ whole genome shotgun (WGS) entry which is preliminary data.</text>
</comment>
<gene>
    <name evidence="4" type="ORF">QCO44_02540</name>
</gene>
<dbReference type="EMBL" id="JARVLH010000002">
    <property type="protein sequence ID" value="MEX5284520.1"/>
    <property type="molecule type" value="Genomic_DNA"/>
</dbReference>
<keyword evidence="2" id="KW-0732">Signal</keyword>
<dbReference type="GO" id="GO:0008745">
    <property type="term" value="F:N-acetylmuramoyl-L-alanine amidase activity"/>
    <property type="evidence" value="ECO:0007669"/>
    <property type="project" value="UniProtKB-EC"/>
</dbReference>
<dbReference type="Gene3D" id="3.40.630.40">
    <property type="entry name" value="Zn-dependent exopeptidases"/>
    <property type="match status" value="1"/>
</dbReference>
<feature type="domain" description="MurNAc-LAA" evidence="3">
    <location>
        <begin position="241"/>
        <end position="352"/>
    </location>
</feature>
<dbReference type="InterPro" id="IPR002508">
    <property type="entry name" value="MurNAc-LAA_cat"/>
</dbReference>
<keyword evidence="5" id="KW-1185">Reference proteome</keyword>
<dbReference type="RefSeq" id="WP_368846697.1">
    <property type="nucleotide sequence ID" value="NZ_CP194411.1"/>
</dbReference>
<evidence type="ECO:0000313" key="4">
    <source>
        <dbReference type="EMBL" id="MEX5284520.1"/>
    </source>
</evidence>
<organism evidence="4 5">
    <name type="scientific">Selenomonas sputigena</name>
    <dbReference type="NCBI Taxonomy" id="69823"/>
    <lineage>
        <taxon>Bacteria</taxon>
        <taxon>Bacillati</taxon>
        <taxon>Bacillota</taxon>
        <taxon>Negativicutes</taxon>
        <taxon>Selenomonadales</taxon>
        <taxon>Selenomonadaceae</taxon>
        <taxon>Selenomonas</taxon>
    </lineage>
</organism>
<dbReference type="Gene3D" id="2.60.40.3500">
    <property type="match status" value="1"/>
</dbReference>
<dbReference type="SUPFAM" id="SSF53187">
    <property type="entry name" value="Zn-dependent exopeptidases"/>
    <property type="match status" value="1"/>
</dbReference>
<feature type="chain" id="PRO_5047144202" evidence="2">
    <location>
        <begin position="29"/>
        <end position="358"/>
    </location>
</feature>
<dbReference type="EC" id="3.5.1.28" evidence="4"/>
<name>A0ABV3X2U7_9FIRM</name>